<sequence length="491" mass="55799">MFLDDDVPTHCTALLNHGQWLDNKFQNWQPPGCMLHKYEANDIASCLQSQKVLFVGDSTVRQVFWAAARKLARHDADKHKERAQKHSSYSYTRRNVTLEFWWDPFLNSTALKAKLRSRRNRLEGNPSSLIEQQDGATAMLLGTGLWHARHLGQGALQQFQRSINGAIAEGLPPSCNTSQCYSPITAANGVQDHLLPYMMSTEYVFYYFAPLASFWFLVVYATLRIGRSHNHLWQFLTAKILVSAALVSAFLHTPGPLEAVFNIFRTTCRIHWSVYEVRFRFGLDQYIVFVGMLTAHRGVAVSNKSDYNLWHPFISFLPVLAYAILRNSHPVLAAYHSRAFAWLGRCSLETFTLQYHIWLAGDTEGLLSTGLFRGDGTFFGDRWRDFVLLTPVFLFVSWKMSNATTVITNLIVKDAEENASHGSLKSDEPELPEHNSKGAATKPSHSGERVYSVLRRLGRMLWPGNLHGRVLILLGIVWVCNWITPSAQRRP</sequence>
<comment type="caution">
    <text evidence="1">The sequence shown here is derived from an EMBL/GenBank/DDBJ whole genome shotgun (WGS) entry which is preliminary data.</text>
</comment>
<dbReference type="EMBL" id="JAPDRP010000021">
    <property type="protein sequence ID" value="KAJ9638435.1"/>
    <property type="molecule type" value="Genomic_DNA"/>
</dbReference>
<organism evidence="1 2">
    <name type="scientific">Coniosporium tulheliwenetii</name>
    <dbReference type="NCBI Taxonomy" id="3383036"/>
    <lineage>
        <taxon>Eukaryota</taxon>
        <taxon>Fungi</taxon>
        <taxon>Dikarya</taxon>
        <taxon>Ascomycota</taxon>
        <taxon>Pezizomycotina</taxon>
        <taxon>Dothideomycetes</taxon>
        <taxon>Dothideomycetes incertae sedis</taxon>
        <taxon>Coniosporium</taxon>
    </lineage>
</organism>
<keyword evidence="2" id="KW-1185">Reference proteome</keyword>
<dbReference type="Proteomes" id="UP001172680">
    <property type="component" value="Unassembled WGS sequence"/>
</dbReference>
<accession>A0ACC2YT31</accession>
<name>A0ACC2YT31_9PEZI</name>
<gene>
    <name evidence="1" type="ORF">H2199_007124</name>
</gene>
<reference evidence="1" key="1">
    <citation type="submission" date="2022-10" db="EMBL/GenBank/DDBJ databases">
        <title>Culturing micro-colonial fungi from biological soil crusts in the Mojave desert and describing Neophaeococcomyces mojavensis, and introducing the new genera and species Taxawa tesnikishii.</title>
        <authorList>
            <person name="Kurbessoian T."/>
            <person name="Stajich J.E."/>
        </authorList>
    </citation>
    <scope>NUCLEOTIDE SEQUENCE</scope>
    <source>
        <strain evidence="1">JES_115</strain>
    </source>
</reference>
<evidence type="ECO:0000313" key="1">
    <source>
        <dbReference type="EMBL" id="KAJ9638435.1"/>
    </source>
</evidence>
<protein>
    <submittedName>
        <fullName evidence="1">Uncharacterized protein</fullName>
    </submittedName>
</protein>
<proteinExistence type="predicted"/>
<evidence type="ECO:0000313" key="2">
    <source>
        <dbReference type="Proteomes" id="UP001172680"/>
    </source>
</evidence>